<name>A0A2R7Y462_9CREN</name>
<dbReference type="AlphaFoldDB" id="A0A2R7Y462"/>
<proteinExistence type="predicted"/>
<evidence type="ECO:0000313" key="1">
    <source>
        <dbReference type="EMBL" id="PUA32308.1"/>
    </source>
</evidence>
<comment type="caution">
    <text evidence="1">The sequence shown here is derived from an EMBL/GenBank/DDBJ whole genome shotgun (WGS) entry which is preliminary data.</text>
</comment>
<gene>
    <name evidence="1" type="ORF">B7O98_06515</name>
</gene>
<sequence>MSGGGDKERRVKEIDAELERVEEYLKKTVVGRCEVHQITLGMVVHSGCVLKCFECSHYDTLELYRSYGEVVKEAEKYASILDSLREERASLIKSGEDRFDEGKFYLAGSRHCCEGVVATVEEKPEGYVVIGLKDAKVGEERFNFIYARISRRTFLTYKDVFTPHTKLRFRAEAYLRNVGTYYESIALRRVSTLEVERDGLWVKPEKSGLEDLKQELLKERESLKTYVEQWMSYVKESSNAFLYGRGIAVALKLARKSRDVEYVKEVETDLKELIKSWLSSTASLNVVSIEELSRVLGVKIKRRSGKAEALKDVLLKPSEEDVEEVMNAAVKIFKYVRRESERRAQDLEWRKFLKQKVLTLIQRGLEGSK</sequence>
<dbReference type="EMBL" id="NBVN01000004">
    <property type="protein sequence ID" value="PUA32308.1"/>
    <property type="molecule type" value="Genomic_DNA"/>
</dbReference>
<protein>
    <submittedName>
        <fullName evidence="1">Uncharacterized protein</fullName>
    </submittedName>
</protein>
<reference evidence="1 2" key="1">
    <citation type="journal article" date="2018" name="Syst. Appl. Microbiol.">
        <title>A new symbiotic nanoarchaeote (Candidatus Nanoclepta minutus) and its host (Zestosphaera tikiterensis gen. nov., sp. nov.) from a New Zealand hot spring.</title>
        <authorList>
            <person name="St John E."/>
            <person name="Liu Y."/>
            <person name="Podar M."/>
            <person name="Stott M.B."/>
            <person name="Meneghin J."/>
            <person name="Chen Z."/>
            <person name="Lagutin K."/>
            <person name="Mitchell K."/>
            <person name="Reysenbach A.L."/>
        </authorList>
    </citation>
    <scope>NUCLEOTIDE SEQUENCE [LARGE SCALE GENOMIC DNA]</scope>
    <source>
        <strain evidence="1">NZ3</strain>
    </source>
</reference>
<organism evidence="1 2">
    <name type="scientific">Zestosphaera tikiterensis</name>
    <dbReference type="NCBI Taxonomy" id="1973259"/>
    <lineage>
        <taxon>Archaea</taxon>
        <taxon>Thermoproteota</taxon>
        <taxon>Thermoprotei</taxon>
        <taxon>Desulfurococcales</taxon>
        <taxon>Desulfurococcaceae</taxon>
        <taxon>Zestosphaera</taxon>
    </lineage>
</organism>
<evidence type="ECO:0000313" key="2">
    <source>
        <dbReference type="Proteomes" id="UP000244093"/>
    </source>
</evidence>
<dbReference type="Proteomes" id="UP000244093">
    <property type="component" value="Unassembled WGS sequence"/>
</dbReference>
<accession>A0A2R7Y462</accession>